<evidence type="ECO:0000313" key="1">
    <source>
        <dbReference type="EMBL" id="TMP23334.1"/>
    </source>
</evidence>
<name>A0A5S3WEY0_9GAMM</name>
<evidence type="ECO:0000313" key="2">
    <source>
        <dbReference type="Proteomes" id="UP000310249"/>
    </source>
</evidence>
<reference evidence="1 2" key="1">
    <citation type="submission" date="2018-01" db="EMBL/GenBank/DDBJ databases">
        <authorList>
            <person name="Paulsen S."/>
            <person name="Gram L.K."/>
        </authorList>
    </citation>
    <scope>NUCLEOTIDE SEQUENCE [LARGE SCALE GENOMIC DNA]</scope>
    <source>
        <strain evidence="1 2">S2676</strain>
    </source>
</reference>
<dbReference type="Proteomes" id="UP000310249">
    <property type="component" value="Unassembled WGS sequence"/>
</dbReference>
<proteinExistence type="predicted"/>
<sequence length="88" mass="9895">MILYPNLFIIAKLSTLFTMLAYSLNVNASSKVGVTDFAVYDRFDGKYDIYALHVFAGRPGSQVLKFHICGQVYEKSTSAMGTKFKIDR</sequence>
<comment type="caution">
    <text evidence="1">The sequence shown here is derived from an EMBL/GenBank/DDBJ whole genome shotgun (WGS) entry which is preliminary data.</text>
</comment>
<gene>
    <name evidence="1" type="ORF">CWB99_23425</name>
</gene>
<accession>A0A5S3WEY0</accession>
<organism evidence="1 2">
    <name type="scientific">Pseudoalteromonas rubra</name>
    <dbReference type="NCBI Taxonomy" id="43658"/>
    <lineage>
        <taxon>Bacteria</taxon>
        <taxon>Pseudomonadati</taxon>
        <taxon>Pseudomonadota</taxon>
        <taxon>Gammaproteobacteria</taxon>
        <taxon>Alteromonadales</taxon>
        <taxon>Pseudoalteromonadaceae</taxon>
        <taxon>Pseudoalteromonas</taxon>
    </lineage>
</organism>
<reference evidence="2" key="2">
    <citation type="submission" date="2019-06" db="EMBL/GenBank/DDBJ databases">
        <title>Co-occurence of chitin degradation, pigmentation and bioactivity in marine Pseudoalteromonas.</title>
        <authorList>
            <person name="Sonnenschein E.C."/>
            <person name="Bech P.K."/>
        </authorList>
    </citation>
    <scope>NUCLEOTIDE SEQUENCE [LARGE SCALE GENOMIC DNA]</scope>
    <source>
        <strain evidence="2">S2676</strain>
    </source>
</reference>
<dbReference type="EMBL" id="PNCI01000099">
    <property type="protein sequence ID" value="TMP23334.1"/>
    <property type="molecule type" value="Genomic_DNA"/>
</dbReference>
<protein>
    <submittedName>
        <fullName evidence="1">Uncharacterized protein</fullName>
    </submittedName>
</protein>
<dbReference type="AlphaFoldDB" id="A0A5S3WEY0"/>